<dbReference type="Proteomes" id="UP000445000">
    <property type="component" value="Unassembled WGS sequence"/>
</dbReference>
<reference evidence="6" key="1">
    <citation type="submission" date="2020-01" db="EMBL/GenBank/DDBJ databases">
        <title>'Steroidobacter agaridevorans' sp. nov., agar-degrading bacteria isolated from rhizosphere soils.</title>
        <authorList>
            <person name="Ikenaga M."/>
            <person name="Kataoka M."/>
            <person name="Murouchi A."/>
            <person name="Katsuragi S."/>
            <person name="Sakai M."/>
        </authorList>
    </citation>
    <scope>NUCLEOTIDE SEQUENCE [LARGE SCALE GENOMIC DNA]</scope>
    <source>
        <strain evidence="6">YU21-B</strain>
    </source>
</reference>
<gene>
    <name evidence="5" type="ORF">GCM10011487_12020</name>
</gene>
<dbReference type="GO" id="GO:0004518">
    <property type="term" value="F:nuclease activity"/>
    <property type="evidence" value="ECO:0007669"/>
    <property type="project" value="UniProtKB-KW"/>
</dbReference>
<dbReference type="AlphaFoldDB" id="A0A829Y9D7"/>
<dbReference type="GO" id="GO:0016788">
    <property type="term" value="F:hydrolase activity, acting on ester bonds"/>
    <property type="evidence" value="ECO:0007669"/>
    <property type="project" value="InterPro"/>
</dbReference>
<evidence type="ECO:0000313" key="6">
    <source>
        <dbReference type="Proteomes" id="UP000445000"/>
    </source>
</evidence>
<evidence type="ECO:0000256" key="1">
    <source>
        <dbReference type="ARBA" id="ARBA00001946"/>
    </source>
</evidence>
<protein>
    <recommendedName>
        <fullName evidence="4">VRR-NUC domain-containing protein</fullName>
    </recommendedName>
</protein>
<evidence type="ECO:0000259" key="4">
    <source>
        <dbReference type="Pfam" id="PF08774"/>
    </source>
</evidence>
<dbReference type="EMBL" id="BLJN01000001">
    <property type="protein sequence ID" value="GFE79202.1"/>
    <property type="molecule type" value="Genomic_DNA"/>
</dbReference>
<accession>A0A829Y9D7</accession>
<keyword evidence="2" id="KW-0540">Nuclease</keyword>
<dbReference type="Pfam" id="PF08774">
    <property type="entry name" value="VRR_NUC"/>
    <property type="match status" value="1"/>
</dbReference>
<evidence type="ECO:0000256" key="3">
    <source>
        <dbReference type="ARBA" id="ARBA00022801"/>
    </source>
</evidence>
<sequence length="69" mass="7944">MITLVMIVRHTVRERALDETTLQLALQCIPAEHLTLYFTQMLEDLSENTHGFADLVQSFPEARTNNSLR</sequence>
<feature type="domain" description="VRR-NUC" evidence="4">
    <location>
        <begin position="10"/>
        <end position="64"/>
    </location>
</feature>
<comment type="cofactor">
    <cofactor evidence="1">
        <name>Mg(2+)</name>
        <dbReference type="ChEBI" id="CHEBI:18420"/>
    </cofactor>
</comment>
<organism evidence="5 6">
    <name type="scientific">Steroidobacter agaridevorans</name>
    <dbReference type="NCBI Taxonomy" id="2695856"/>
    <lineage>
        <taxon>Bacteria</taxon>
        <taxon>Pseudomonadati</taxon>
        <taxon>Pseudomonadota</taxon>
        <taxon>Gammaproteobacteria</taxon>
        <taxon>Steroidobacterales</taxon>
        <taxon>Steroidobacteraceae</taxon>
        <taxon>Steroidobacter</taxon>
    </lineage>
</organism>
<evidence type="ECO:0000256" key="2">
    <source>
        <dbReference type="ARBA" id="ARBA00022722"/>
    </source>
</evidence>
<comment type="caution">
    <text evidence="5">The sequence shown here is derived from an EMBL/GenBank/DDBJ whole genome shotgun (WGS) entry which is preliminary data.</text>
</comment>
<name>A0A829Y9D7_9GAMM</name>
<dbReference type="RefSeq" id="WP_129640763.1">
    <property type="nucleotide sequence ID" value="NZ_BLJN01000001.1"/>
</dbReference>
<evidence type="ECO:0000313" key="5">
    <source>
        <dbReference type="EMBL" id="GFE79202.1"/>
    </source>
</evidence>
<keyword evidence="3" id="KW-0378">Hydrolase</keyword>
<keyword evidence="6" id="KW-1185">Reference proteome</keyword>
<proteinExistence type="predicted"/>
<dbReference type="InterPro" id="IPR014883">
    <property type="entry name" value="VRR_NUC"/>
</dbReference>